<evidence type="ECO:0000313" key="2">
    <source>
        <dbReference type="EMBL" id="TCL67538.1"/>
    </source>
</evidence>
<dbReference type="Pfam" id="PF12728">
    <property type="entry name" value="HTH_17"/>
    <property type="match status" value="1"/>
</dbReference>
<reference evidence="2 3" key="1">
    <citation type="submission" date="2019-03" db="EMBL/GenBank/DDBJ databases">
        <title>Genomic Encyclopedia of Type Strains, Phase IV (KMG-IV): sequencing the most valuable type-strain genomes for metagenomic binning, comparative biology and taxonomic classification.</title>
        <authorList>
            <person name="Goeker M."/>
        </authorList>
    </citation>
    <scope>NUCLEOTIDE SEQUENCE [LARGE SCALE GENOMIC DNA]</scope>
    <source>
        <strain evidence="2 3">DSM 18792</strain>
    </source>
</reference>
<sequence length="92" mass="11213">MPFYEPTEKMFKEIQEQLKELTVILKEKQQMHPDDLFCDNQEFMQIMNISKRLAQTWRDSGFIGYCQLGNKIYYRLKDIQDLLNDNYKPKKK</sequence>
<feature type="domain" description="Helix-turn-helix" evidence="1">
    <location>
        <begin position="40"/>
        <end position="86"/>
    </location>
</feature>
<protein>
    <submittedName>
        <fullName evidence="2">Helix-turn-helix protein</fullName>
    </submittedName>
</protein>
<dbReference type="AlphaFoldDB" id="A0A4R1RMN3"/>
<dbReference type="RefSeq" id="WP_243652174.1">
    <property type="nucleotide sequence ID" value="NZ_OX156936.1"/>
</dbReference>
<dbReference type="EMBL" id="SLUP01000002">
    <property type="protein sequence ID" value="TCL67538.1"/>
    <property type="molecule type" value="Genomic_DNA"/>
</dbReference>
<dbReference type="Proteomes" id="UP000295455">
    <property type="component" value="Unassembled WGS sequence"/>
</dbReference>
<dbReference type="PANTHER" id="PTHR34585">
    <property type="match status" value="1"/>
</dbReference>
<dbReference type="SUPFAM" id="SSF46955">
    <property type="entry name" value="Putative DNA-binding domain"/>
    <property type="match status" value="1"/>
</dbReference>
<organism evidence="2 3">
    <name type="scientific">Mariniflexile fucanivorans</name>
    <dbReference type="NCBI Taxonomy" id="264023"/>
    <lineage>
        <taxon>Bacteria</taxon>
        <taxon>Pseudomonadati</taxon>
        <taxon>Bacteroidota</taxon>
        <taxon>Flavobacteriia</taxon>
        <taxon>Flavobacteriales</taxon>
        <taxon>Flavobacteriaceae</taxon>
        <taxon>Mariniflexile</taxon>
    </lineage>
</organism>
<dbReference type="InterPro" id="IPR009061">
    <property type="entry name" value="DNA-bd_dom_put_sf"/>
</dbReference>
<comment type="caution">
    <text evidence="2">The sequence shown here is derived from an EMBL/GenBank/DDBJ whole genome shotgun (WGS) entry which is preliminary data.</text>
</comment>
<evidence type="ECO:0000259" key="1">
    <source>
        <dbReference type="Pfam" id="PF12728"/>
    </source>
</evidence>
<dbReference type="PANTHER" id="PTHR34585:SF22">
    <property type="entry name" value="HELIX-TURN-HELIX DOMAIN-CONTAINING PROTEIN"/>
    <property type="match status" value="1"/>
</dbReference>
<accession>A0A4R1RMN3</accession>
<keyword evidence="3" id="KW-1185">Reference proteome</keyword>
<name>A0A4R1RMN3_9FLAO</name>
<dbReference type="InterPro" id="IPR041657">
    <property type="entry name" value="HTH_17"/>
</dbReference>
<evidence type="ECO:0000313" key="3">
    <source>
        <dbReference type="Proteomes" id="UP000295455"/>
    </source>
</evidence>
<proteinExistence type="predicted"/>
<gene>
    <name evidence="2" type="ORF">EV196_10294</name>
</gene>